<dbReference type="NCBIfam" id="NF033223">
    <property type="entry name" value="YHYH_alt"/>
    <property type="match status" value="1"/>
</dbReference>
<evidence type="ECO:0000313" key="4">
    <source>
        <dbReference type="Proteomes" id="UP000326671"/>
    </source>
</evidence>
<keyword evidence="4" id="KW-1185">Reference proteome</keyword>
<evidence type="ECO:0000313" key="3">
    <source>
        <dbReference type="EMBL" id="KAA9023552.1"/>
    </source>
</evidence>
<evidence type="ECO:0000256" key="1">
    <source>
        <dbReference type="SAM" id="Phobius"/>
    </source>
</evidence>
<keyword evidence="2" id="KW-0732">Signal</keyword>
<evidence type="ECO:0000256" key="2">
    <source>
        <dbReference type="SAM" id="SignalP"/>
    </source>
</evidence>
<dbReference type="InterPro" id="IPR047773">
    <property type="entry name" value="YHYH_dom_bact"/>
</dbReference>
<keyword evidence="1" id="KW-0812">Transmembrane</keyword>
<sequence>MIRKILIICGFIYFIFPSVIAAHPGNTDSSGGHTCRTNCDNWGLDYGEYHFHDSSDDIIDYSDSVFDYDDGYEEGYDYAYEYTSACETDYDRDWIGSQAYGEGYEDGIYDGNYDGLLVCYDDSYQAGMEAGEADSYEGIVYTEDQEIEDWYDETSYSKGYAEGYDREAYAGAAIDKEEAVEVIKTEGGIADGSEDDKIQITSAITIGSILGIVGLSIAHDYYRNRRNRRNND</sequence>
<feature type="transmembrane region" description="Helical" evidence="1">
    <location>
        <begin position="203"/>
        <end position="222"/>
    </location>
</feature>
<dbReference type="OrthoDB" id="1656058at2"/>
<dbReference type="EMBL" id="VYKL01000019">
    <property type="protein sequence ID" value="KAA9023552.1"/>
    <property type="molecule type" value="Genomic_DNA"/>
</dbReference>
<keyword evidence="1" id="KW-1133">Transmembrane helix</keyword>
<proteinExistence type="predicted"/>
<name>A0A5J5HRU5_9BACI</name>
<accession>A0A5J5HRU5</accession>
<feature type="signal peptide" evidence="2">
    <location>
        <begin position="1"/>
        <end position="21"/>
    </location>
</feature>
<organism evidence="3 4">
    <name type="scientific">Niallia endozanthoxylica</name>
    <dbReference type="NCBI Taxonomy" id="2036016"/>
    <lineage>
        <taxon>Bacteria</taxon>
        <taxon>Bacillati</taxon>
        <taxon>Bacillota</taxon>
        <taxon>Bacilli</taxon>
        <taxon>Bacillales</taxon>
        <taxon>Bacillaceae</taxon>
        <taxon>Niallia</taxon>
    </lineage>
</organism>
<keyword evidence="1" id="KW-0472">Membrane</keyword>
<dbReference type="Proteomes" id="UP000326671">
    <property type="component" value="Unassembled WGS sequence"/>
</dbReference>
<feature type="chain" id="PRO_5023899344" evidence="2">
    <location>
        <begin position="22"/>
        <end position="232"/>
    </location>
</feature>
<protein>
    <submittedName>
        <fullName evidence="3">YHYH domain-containing protein</fullName>
    </submittedName>
</protein>
<dbReference type="AlphaFoldDB" id="A0A5J5HRU5"/>
<gene>
    <name evidence="3" type="ORF">F4V44_12860</name>
</gene>
<comment type="caution">
    <text evidence="3">The sequence shown here is derived from an EMBL/GenBank/DDBJ whole genome shotgun (WGS) entry which is preliminary data.</text>
</comment>
<reference evidence="3 4" key="1">
    <citation type="submission" date="2019-09" db="EMBL/GenBank/DDBJ databases">
        <title>Whole genome sequences of isolates from the Mars Exploration Rovers.</title>
        <authorList>
            <person name="Seuylemezian A."/>
            <person name="Vaishampayan P."/>
        </authorList>
    </citation>
    <scope>NUCLEOTIDE SEQUENCE [LARGE SCALE GENOMIC DNA]</scope>
    <source>
        <strain evidence="3 4">MER_TA_151</strain>
    </source>
</reference>